<accession>A0A0F3IEQ5</accession>
<dbReference type="RefSeq" id="WP_045780625.1">
    <property type="nucleotide sequence ID" value="NZ_LAJX01000289.1"/>
</dbReference>
<keyword evidence="2" id="KW-1185">Reference proteome</keyword>
<dbReference type="Proteomes" id="UP000033684">
    <property type="component" value="Unassembled WGS sequence"/>
</dbReference>
<evidence type="ECO:0000313" key="2">
    <source>
        <dbReference type="Proteomes" id="UP000033684"/>
    </source>
</evidence>
<dbReference type="EMBL" id="LAJX01000289">
    <property type="protein sequence ID" value="KJV05147.1"/>
    <property type="molecule type" value="Genomic_DNA"/>
</dbReference>
<dbReference type="AlphaFoldDB" id="A0A0F3IEQ5"/>
<sequence>MNWLTELFCKKLAKKSQTSSNDLLVTELDTPLPEYKALPIDQLLETQPLAVLKKSSCRYAILTIFLSQI</sequence>
<reference evidence="1 2" key="2">
    <citation type="journal article" date="2016" name="Microb. Ecol.">
        <title>Genome Characteristics of a Novel Type I Methanotroph (Sn10-6) Isolated from a Flooded Indian Rice Field.</title>
        <authorList>
            <person name="Rahalkar M.C."/>
            <person name="Pandit P.S."/>
            <person name="Dhakephalkar P.K."/>
            <person name="Pore S."/>
            <person name="Arora P."/>
            <person name="Kapse N."/>
        </authorList>
    </citation>
    <scope>NUCLEOTIDE SEQUENCE [LARGE SCALE GENOMIC DNA]</scope>
    <source>
        <strain evidence="1 2">Sn10-6</strain>
    </source>
</reference>
<gene>
    <name evidence="1" type="ORF">VZ94_20295</name>
</gene>
<evidence type="ECO:0000313" key="1">
    <source>
        <dbReference type="EMBL" id="KJV05147.1"/>
    </source>
</evidence>
<organism evidence="1 2">
    <name type="scientific">Methylocucumis oryzae</name>
    <dbReference type="NCBI Taxonomy" id="1632867"/>
    <lineage>
        <taxon>Bacteria</taxon>
        <taxon>Pseudomonadati</taxon>
        <taxon>Pseudomonadota</taxon>
        <taxon>Gammaproteobacteria</taxon>
        <taxon>Methylococcales</taxon>
        <taxon>Methylococcaceae</taxon>
        <taxon>Methylocucumis</taxon>
    </lineage>
</organism>
<protein>
    <submittedName>
        <fullName evidence="1">Uncharacterized protein</fullName>
    </submittedName>
</protein>
<reference evidence="2" key="1">
    <citation type="submission" date="2015-03" db="EMBL/GenBank/DDBJ databases">
        <title>Draft genome sequence of a novel methanotroph (Sn10-6) isolated from flooded ricefield rhizosphere in India.</title>
        <authorList>
            <person name="Pandit P.S."/>
            <person name="Pore S.D."/>
            <person name="Arora P."/>
            <person name="Kapse N.G."/>
            <person name="Dhakephalkar P.K."/>
            <person name="Rahalkar M.C."/>
        </authorList>
    </citation>
    <scope>NUCLEOTIDE SEQUENCE [LARGE SCALE GENOMIC DNA]</scope>
    <source>
        <strain evidence="2">Sn10-6</strain>
    </source>
</reference>
<comment type="caution">
    <text evidence="1">The sequence shown here is derived from an EMBL/GenBank/DDBJ whole genome shotgun (WGS) entry which is preliminary data.</text>
</comment>
<proteinExistence type="predicted"/>
<name>A0A0F3IEQ5_9GAMM</name>